<dbReference type="EMBL" id="MN956836">
    <property type="protein sequence ID" value="QTX14258.1"/>
    <property type="molecule type" value="Genomic_DNA"/>
</dbReference>
<dbReference type="AlphaFoldDB" id="A0A8B0SVZ0"/>
<organism evidence="1">
    <name type="scientific">Klebsiella pneumoniae</name>
    <dbReference type="NCBI Taxonomy" id="573"/>
    <lineage>
        <taxon>Bacteria</taxon>
        <taxon>Pseudomonadati</taxon>
        <taxon>Pseudomonadota</taxon>
        <taxon>Gammaproteobacteria</taxon>
        <taxon>Enterobacterales</taxon>
        <taxon>Enterobacteriaceae</taxon>
        <taxon>Klebsiella/Raoultella group</taxon>
        <taxon>Klebsiella</taxon>
        <taxon>Klebsiella pneumoniae complex</taxon>
    </lineage>
</organism>
<name>A0A8B0SVZ0_KLEPN</name>
<reference evidence="1" key="1">
    <citation type="submission" date="2020-01" db="EMBL/GenBank/DDBJ databases">
        <authorList>
            <person name="Qin S."/>
        </authorList>
    </citation>
    <scope>NUCLEOTIDE SEQUENCE</scope>
    <source>
        <strain evidence="1">CVir17-16-YZ6g</strain>
        <plasmid evidence="1">p17-15-vir-like</plasmid>
    </source>
</reference>
<sequence>MLQIFFSNAEDCCCGPAKGASDSAKKFLREQEGLRQYQCRMAKTNQRASA</sequence>
<protein>
    <submittedName>
        <fullName evidence="1">Uncharacterized protein</fullName>
    </submittedName>
</protein>
<keyword evidence="1" id="KW-0614">Plasmid</keyword>
<proteinExistence type="predicted"/>
<accession>A0A8B0SVZ0</accession>
<geneLocation type="plasmid" evidence="1">
    <name>p17-15-vir-like</name>
</geneLocation>
<evidence type="ECO:0000313" key="1">
    <source>
        <dbReference type="EMBL" id="QTX14258.1"/>
    </source>
</evidence>